<reference evidence="1" key="1">
    <citation type="submission" date="2023-03" db="EMBL/GenBank/DDBJ databases">
        <title>Massive genome expansion in bonnet fungi (Mycena s.s.) driven by repeated elements and novel gene families across ecological guilds.</title>
        <authorList>
            <consortium name="Lawrence Berkeley National Laboratory"/>
            <person name="Harder C.B."/>
            <person name="Miyauchi S."/>
            <person name="Viragh M."/>
            <person name="Kuo A."/>
            <person name="Thoen E."/>
            <person name="Andreopoulos B."/>
            <person name="Lu D."/>
            <person name="Skrede I."/>
            <person name="Drula E."/>
            <person name="Henrissat B."/>
            <person name="Morin E."/>
            <person name="Kohler A."/>
            <person name="Barry K."/>
            <person name="LaButti K."/>
            <person name="Morin E."/>
            <person name="Salamov A."/>
            <person name="Lipzen A."/>
            <person name="Mereny Z."/>
            <person name="Hegedus B."/>
            <person name="Baldrian P."/>
            <person name="Stursova M."/>
            <person name="Weitz H."/>
            <person name="Taylor A."/>
            <person name="Grigoriev I.V."/>
            <person name="Nagy L.G."/>
            <person name="Martin F."/>
            <person name="Kauserud H."/>
        </authorList>
    </citation>
    <scope>NUCLEOTIDE SEQUENCE</scope>
    <source>
        <strain evidence="1">CBHHK182m</strain>
    </source>
</reference>
<dbReference type="AlphaFoldDB" id="A0AAD7NP93"/>
<dbReference type="EMBL" id="JARKIB010000017">
    <property type="protein sequence ID" value="KAJ7769811.1"/>
    <property type="molecule type" value="Genomic_DNA"/>
</dbReference>
<accession>A0AAD7NP93</accession>
<evidence type="ECO:0000313" key="1">
    <source>
        <dbReference type="EMBL" id="KAJ7769811.1"/>
    </source>
</evidence>
<sequence>MPTSRLFTRLTLPKSALHEVALNSKRWTSNPGFGFGFAGCKKGRWMIYAREGLSLRTIVAKQVGFTRSSCLVHTNYGFERLRDLGHVSPTRHAAGRVVGGTATSMMRGALMAQAGGCIVPSNGGK</sequence>
<evidence type="ECO:0000313" key="2">
    <source>
        <dbReference type="Proteomes" id="UP001215598"/>
    </source>
</evidence>
<name>A0AAD7NP93_9AGAR</name>
<dbReference type="Proteomes" id="UP001215598">
    <property type="component" value="Unassembled WGS sequence"/>
</dbReference>
<keyword evidence="2" id="KW-1185">Reference proteome</keyword>
<gene>
    <name evidence="1" type="ORF">B0H16DRAFT_1685960</name>
</gene>
<comment type="caution">
    <text evidence="1">The sequence shown here is derived from an EMBL/GenBank/DDBJ whole genome shotgun (WGS) entry which is preliminary data.</text>
</comment>
<protein>
    <submittedName>
        <fullName evidence="1">Uncharacterized protein</fullName>
    </submittedName>
</protein>
<proteinExistence type="predicted"/>
<organism evidence="1 2">
    <name type="scientific">Mycena metata</name>
    <dbReference type="NCBI Taxonomy" id="1033252"/>
    <lineage>
        <taxon>Eukaryota</taxon>
        <taxon>Fungi</taxon>
        <taxon>Dikarya</taxon>
        <taxon>Basidiomycota</taxon>
        <taxon>Agaricomycotina</taxon>
        <taxon>Agaricomycetes</taxon>
        <taxon>Agaricomycetidae</taxon>
        <taxon>Agaricales</taxon>
        <taxon>Marasmiineae</taxon>
        <taxon>Mycenaceae</taxon>
        <taxon>Mycena</taxon>
    </lineage>
</organism>